<dbReference type="SUPFAM" id="SSF54909">
    <property type="entry name" value="Dimeric alpha+beta barrel"/>
    <property type="match status" value="1"/>
</dbReference>
<dbReference type="Gene3D" id="3.30.70.920">
    <property type="match status" value="1"/>
</dbReference>
<dbReference type="Pfam" id="PF01037">
    <property type="entry name" value="AsnC_trans_reg"/>
    <property type="match status" value="1"/>
</dbReference>
<sequence length="97" mass="10454">MDSYGSFTFELRLAVDRERIVVQAYILIQTEVGKAHDVAAEIGKIPGVIRVDAVTGPYDVVVLAEAHTVDDLGGLIVSKVQNVLGIMRTLTCSVVNL</sequence>
<dbReference type="Proteomes" id="UP000637628">
    <property type="component" value="Unassembled WGS sequence"/>
</dbReference>
<protein>
    <submittedName>
        <fullName evidence="2">AsnC family transcriptional regulator</fullName>
    </submittedName>
</protein>
<name>A0ABQ3YN15_9ACTN</name>
<reference evidence="2 3" key="1">
    <citation type="submission" date="2021-01" db="EMBL/GenBank/DDBJ databases">
        <title>Whole genome shotgun sequence of Actinoplanes durhamensis NBRC 14914.</title>
        <authorList>
            <person name="Komaki H."/>
            <person name="Tamura T."/>
        </authorList>
    </citation>
    <scope>NUCLEOTIDE SEQUENCE [LARGE SCALE GENOMIC DNA]</scope>
    <source>
        <strain evidence="2 3">NBRC 14914</strain>
    </source>
</reference>
<keyword evidence="3" id="KW-1185">Reference proteome</keyword>
<organism evidence="2 3">
    <name type="scientific">Paractinoplanes durhamensis</name>
    <dbReference type="NCBI Taxonomy" id="113563"/>
    <lineage>
        <taxon>Bacteria</taxon>
        <taxon>Bacillati</taxon>
        <taxon>Actinomycetota</taxon>
        <taxon>Actinomycetes</taxon>
        <taxon>Micromonosporales</taxon>
        <taxon>Micromonosporaceae</taxon>
        <taxon>Paractinoplanes</taxon>
    </lineage>
</organism>
<gene>
    <name evidence="2" type="ORF">Adu01nite_03220</name>
</gene>
<proteinExistence type="predicted"/>
<accession>A0ABQ3YN15</accession>
<comment type="caution">
    <text evidence="2">The sequence shown here is derived from an EMBL/GenBank/DDBJ whole genome shotgun (WGS) entry which is preliminary data.</text>
</comment>
<evidence type="ECO:0000259" key="1">
    <source>
        <dbReference type="Pfam" id="PF01037"/>
    </source>
</evidence>
<dbReference type="InterPro" id="IPR011008">
    <property type="entry name" value="Dimeric_a/b-barrel"/>
</dbReference>
<dbReference type="InterPro" id="IPR019887">
    <property type="entry name" value="Tscrpt_reg_AsnC/Lrp_C"/>
</dbReference>
<evidence type="ECO:0000313" key="2">
    <source>
        <dbReference type="EMBL" id="GID98971.1"/>
    </source>
</evidence>
<evidence type="ECO:0000313" key="3">
    <source>
        <dbReference type="Proteomes" id="UP000637628"/>
    </source>
</evidence>
<dbReference type="EMBL" id="BOML01000003">
    <property type="protein sequence ID" value="GID98971.1"/>
    <property type="molecule type" value="Genomic_DNA"/>
</dbReference>
<feature type="domain" description="Transcription regulator AsnC/Lrp ligand binding" evidence="1">
    <location>
        <begin position="26"/>
        <end position="94"/>
    </location>
</feature>